<dbReference type="OrthoDB" id="8115673at2"/>
<evidence type="ECO:0000256" key="2">
    <source>
        <dbReference type="SAM" id="MobiDB-lite"/>
    </source>
</evidence>
<dbReference type="EMBL" id="CP000390">
    <property type="protein sequence ID" value="ABG62055.1"/>
    <property type="molecule type" value="Genomic_DNA"/>
</dbReference>
<sequence>MASLFGFRTRSPQRDRETDRERFARLDNLLEEIAAQISAERNGLERRYSESSVNAGFLADAIDNEEAATGSSARLAAMTDDLINYENRLAALSRQIALLHDLRARSRAIFQEQNEADSVPKKASGDH</sequence>
<reference evidence="3" key="1">
    <citation type="submission" date="2006-06" db="EMBL/GenBank/DDBJ databases">
        <title>Complete sequence of chromosome of Chelativorans sp. BNC1.</title>
        <authorList>
            <consortium name="US DOE Joint Genome Institute"/>
            <person name="Copeland A."/>
            <person name="Lucas S."/>
            <person name="Lapidus A."/>
            <person name="Barry K."/>
            <person name="Detter J.C."/>
            <person name="Glavina del Rio T."/>
            <person name="Hammon N."/>
            <person name="Israni S."/>
            <person name="Dalin E."/>
            <person name="Tice H."/>
            <person name="Pitluck S."/>
            <person name="Chertkov O."/>
            <person name="Brettin T."/>
            <person name="Bruce D."/>
            <person name="Han C."/>
            <person name="Tapia R."/>
            <person name="Gilna P."/>
            <person name="Schmutz J."/>
            <person name="Larimer F."/>
            <person name="Land M."/>
            <person name="Hauser L."/>
            <person name="Kyrpides N."/>
            <person name="Mikhailova N."/>
            <person name="Richardson P."/>
        </authorList>
    </citation>
    <scope>NUCLEOTIDE SEQUENCE</scope>
    <source>
        <strain evidence="3">BNC1</strain>
    </source>
</reference>
<feature type="coiled-coil region" evidence="1">
    <location>
        <begin position="75"/>
        <end position="102"/>
    </location>
</feature>
<gene>
    <name evidence="3" type="ordered locus">Meso_0655</name>
</gene>
<protein>
    <submittedName>
        <fullName evidence="3">Uncharacterized protein</fullName>
    </submittedName>
</protein>
<dbReference type="eggNOG" id="ENOG5032AQT">
    <property type="taxonomic scope" value="Bacteria"/>
</dbReference>
<evidence type="ECO:0000256" key="1">
    <source>
        <dbReference type="SAM" id="Coils"/>
    </source>
</evidence>
<dbReference type="KEGG" id="mes:Meso_0655"/>
<dbReference type="STRING" id="266779.Meso_0655"/>
<accession>Q11KM0</accession>
<name>Q11KM0_CHESB</name>
<evidence type="ECO:0000313" key="3">
    <source>
        <dbReference type="EMBL" id="ABG62055.1"/>
    </source>
</evidence>
<feature type="region of interest" description="Disordered" evidence="2">
    <location>
        <begin position="1"/>
        <end position="20"/>
    </location>
</feature>
<dbReference type="HOGENOM" id="CLU_1904244_0_0_5"/>
<dbReference type="AlphaFoldDB" id="Q11KM0"/>
<proteinExistence type="predicted"/>
<organism evidence="3">
    <name type="scientific">Chelativorans sp. (strain BNC1)</name>
    <dbReference type="NCBI Taxonomy" id="266779"/>
    <lineage>
        <taxon>Bacteria</taxon>
        <taxon>Pseudomonadati</taxon>
        <taxon>Pseudomonadota</taxon>
        <taxon>Alphaproteobacteria</taxon>
        <taxon>Hyphomicrobiales</taxon>
        <taxon>Phyllobacteriaceae</taxon>
        <taxon>Chelativorans</taxon>
    </lineage>
</organism>
<keyword evidence="1" id="KW-0175">Coiled coil</keyword>